<dbReference type="GO" id="GO:0042910">
    <property type="term" value="F:xenobiotic transmembrane transporter activity"/>
    <property type="evidence" value="ECO:0007669"/>
    <property type="project" value="InterPro"/>
</dbReference>
<feature type="transmembrane region" description="Helical" evidence="6">
    <location>
        <begin position="94"/>
        <end position="117"/>
    </location>
</feature>
<keyword evidence="5 6" id="KW-0472">Membrane</keyword>
<keyword evidence="8" id="KW-1185">Reference proteome</keyword>
<dbReference type="PANTHER" id="PTHR30250">
    <property type="entry name" value="PST FAMILY PREDICTED COLANIC ACID TRANSPORTER"/>
    <property type="match status" value="1"/>
</dbReference>
<proteinExistence type="predicted"/>
<evidence type="ECO:0000313" key="7">
    <source>
        <dbReference type="EMBL" id="RMC99281.1"/>
    </source>
</evidence>
<dbReference type="Proteomes" id="UP000274139">
    <property type="component" value="Unassembled WGS sequence"/>
</dbReference>
<feature type="transmembrane region" description="Helical" evidence="6">
    <location>
        <begin position="199"/>
        <end position="221"/>
    </location>
</feature>
<dbReference type="EMBL" id="RFAR01000026">
    <property type="protein sequence ID" value="RMC99281.1"/>
    <property type="molecule type" value="Genomic_DNA"/>
</dbReference>
<dbReference type="Pfam" id="PF01554">
    <property type="entry name" value="MatE"/>
    <property type="match status" value="1"/>
</dbReference>
<dbReference type="InterPro" id="IPR050833">
    <property type="entry name" value="Poly_Biosynth_Transport"/>
</dbReference>
<dbReference type="InterPro" id="IPR002528">
    <property type="entry name" value="MATE_fam"/>
</dbReference>
<evidence type="ECO:0000313" key="8">
    <source>
        <dbReference type="Proteomes" id="UP000274139"/>
    </source>
</evidence>
<feature type="transmembrane region" description="Helical" evidence="6">
    <location>
        <begin position="137"/>
        <end position="158"/>
    </location>
</feature>
<feature type="transmembrane region" description="Helical" evidence="6">
    <location>
        <begin position="409"/>
        <end position="431"/>
    </location>
</feature>
<organism evidence="7 8">
    <name type="scientific">Aquitalea palustris</name>
    <dbReference type="NCBI Taxonomy" id="2480983"/>
    <lineage>
        <taxon>Bacteria</taxon>
        <taxon>Pseudomonadati</taxon>
        <taxon>Pseudomonadota</taxon>
        <taxon>Betaproteobacteria</taxon>
        <taxon>Neisseriales</taxon>
        <taxon>Chromobacteriaceae</taxon>
        <taxon>Aquitalea</taxon>
    </lineage>
</organism>
<dbReference type="GO" id="GO:0015297">
    <property type="term" value="F:antiporter activity"/>
    <property type="evidence" value="ECO:0007669"/>
    <property type="project" value="InterPro"/>
</dbReference>
<evidence type="ECO:0000256" key="6">
    <source>
        <dbReference type="SAM" id="Phobius"/>
    </source>
</evidence>
<feature type="transmembrane region" description="Helical" evidence="6">
    <location>
        <begin position="385"/>
        <end position="403"/>
    </location>
</feature>
<feature type="transmembrane region" description="Helical" evidence="6">
    <location>
        <begin position="20"/>
        <end position="41"/>
    </location>
</feature>
<keyword evidence="2" id="KW-1003">Cell membrane</keyword>
<comment type="subcellular location">
    <subcellularLocation>
        <location evidence="1">Cell membrane</location>
        <topology evidence="1">Multi-pass membrane protein</topology>
    </subcellularLocation>
</comment>
<feature type="transmembrane region" description="Helical" evidence="6">
    <location>
        <begin position="53"/>
        <end position="73"/>
    </location>
</feature>
<name>A0A454JJS0_9NEIS</name>
<dbReference type="CDD" id="cd12082">
    <property type="entry name" value="MATE_like"/>
    <property type="match status" value="1"/>
</dbReference>
<dbReference type="PANTHER" id="PTHR30250:SF11">
    <property type="entry name" value="O-ANTIGEN TRANSPORTER-RELATED"/>
    <property type="match status" value="1"/>
</dbReference>
<evidence type="ECO:0000256" key="4">
    <source>
        <dbReference type="ARBA" id="ARBA00022989"/>
    </source>
</evidence>
<sequence>MKKINKIADLVATTKIPPHLFVAATSWLCRLLSAFLQIISIRYLIQQLGIDNYAVFTLISAMIAWVALTDMGIGTSLQNYITEYKSQEKNYTDWIASAGICCFILLSIFLLVAWPLASALSTHYLKNATPTGNYANTVYLSLVLFGMTCIGGVSYKIWFAEHNGWIANLVQTAATIAGLMLVIIFGAVSTHPSLTLSIFLYYLPTAMIPTLVLAGKTWSAIKTCRISTLKNRGFALLKRGSGFWLFSIVGTITLQTDYIVISQKLSSNDIIAYGILTKIFSFILILYAALLQAAWPALVEMRINRKFPAMKIAIQRYITVGMTLALLGVICFIGLKDVIINTLTPKHALSVSLTTISIFGFYLLIRIYSDTYAMVLQSLNKTNPLWIITPIQAMIGFLCQWNLANRYGINGILMGLCLSFILTAIPGLTFFTRKELNNLQSI</sequence>
<accession>A0A454JJS0</accession>
<reference evidence="7 8" key="1">
    <citation type="submission" date="2018-10" db="EMBL/GenBank/DDBJ databases">
        <title>Draft genome sequence of Aquitalea MWU14-2217 isolated from a wild cranberry bog in Provincetown, Massachusetts.</title>
        <authorList>
            <person name="Ebadzadsahrai G."/>
            <person name="Soby S."/>
        </authorList>
    </citation>
    <scope>NUCLEOTIDE SEQUENCE [LARGE SCALE GENOMIC DNA]</scope>
    <source>
        <strain evidence="7 8">MWU14-2217</strain>
    </source>
</reference>
<keyword evidence="3 6" id="KW-0812">Transmembrane</keyword>
<gene>
    <name evidence="7" type="ORF">EAY64_07885</name>
</gene>
<feature type="transmembrane region" description="Helical" evidence="6">
    <location>
        <begin position="165"/>
        <end position="187"/>
    </location>
</feature>
<evidence type="ECO:0000256" key="1">
    <source>
        <dbReference type="ARBA" id="ARBA00004651"/>
    </source>
</evidence>
<protein>
    <submittedName>
        <fullName evidence="7">MATE family efflux transporter</fullName>
    </submittedName>
</protein>
<evidence type="ECO:0000256" key="5">
    <source>
        <dbReference type="ARBA" id="ARBA00023136"/>
    </source>
</evidence>
<evidence type="ECO:0000256" key="2">
    <source>
        <dbReference type="ARBA" id="ARBA00022475"/>
    </source>
</evidence>
<dbReference type="OrthoDB" id="7554306at2"/>
<comment type="caution">
    <text evidence="7">The sequence shown here is derived from an EMBL/GenBank/DDBJ whole genome shotgun (WGS) entry which is preliminary data.</text>
</comment>
<feature type="transmembrane region" description="Helical" evidence="6">
    <location>
        <begin position="242"/>
        <end position="261"/>
    </location>
</feature>
<feature type="transmembrane region" description="Helical" evidence="6">
    <location>
        <begin position="316"/>
        <end position="335"/>
    </location>
</feature>
<evidence type="ECO:0000256" key="3">
    <source>
        <dbReference type="ARBA" id="ARBA00022692"/>
    </source>
</evidence>
<dbReference type="RefSeq" id="WP_103524232.1">
    <property type="nucleotide sequence ID" value="NZ_JAIZDC010000003.1"/>
</dbReference>
<feature type="transmembrane region" description="Helical" evidence="6">
    <location>
        <begin position="273"/>
        <end position="295"/>
    </location>
</feature>
<feature type="transmembrane region" description="Helical" evidence="6">
    <location>
        <begin position="347"/>
        <end position="365"/>
    </location>
</feature>
<dbReference type="AlphaFoldDB" id="A0A454JJS0"/>
<dbReference type="GO" id="GO:0005886">
    <property type="term" value="C:plasma membrane"/>
    <property type="evidence" value="ECO:0007669"/>
    <property type="project" value="UniProtKB-SubCell"/>
</dbReference>
<keyword evidence="4 6" id="KW-1133">Transmembrane helix</keyword>